<feature type="region of interest" description="Disordered" evidence="1">
    <location>
        <begin position="47"/>
        <end position="123"/>
    </location>
</feature>
<dbReference type="Pfam" id="PF14013">
    <property type="entry name" value="MT0933_antitox"/>
    <property type="match status" value="1"/>
</dbReference>
<dbReference type="Proteomes" id="UP001501251">
    <property type="component" value="Unassembled WGS sequence"/>
</dbReference>
<evidence type="ECO:0000313" key="2">
    <source>
        <dbReference type="EMBL" id="GAA4199838.1"/>
    </source>
</evidence>
<keyword evidence="3" id="KW-1185">Reference proteome</keyword>
<proteinExistence type="predicted"/>
<reference evidence="3" key="1">
    <citation type="journal article" date="2019" name="Int. J. Syst. Evol. Microbiol.">
        <title>The Global Catalogue of Microorganisms (GCM) 10K type strain sequencing project: providing services to taxonomists for standard genome sequencing and annotation.</title>
        <authorList>
            <consortium name="The Broad Institute Genomics Platform"/>
            <consortium name="The Broad Institute Genome Sequencing Center for Infectious Disease"/>
            <person name="Wu L."/>
            <person name="Ma J."/>
        </authorList>
    </citation>
    <scope>NUCLEOTIDE SEQUENCE [LARGE SCALE GENOMIC DNA]</scope>
    <source>
        <strain evidence="3">JCM 17388</strain>
    </source>
</reference>
<protein>
    <recommendedName>
        <fullName evidence="4">Antitoxin</fullName>
    </recommendedName>
</protein>
<feature type="compositionally biased region" description="Basic and acidic residues" evidence="1">
    <location>
        <begin position="61"/>
        <end position="71"/>
    </location>
</feature>
<feature type="compositionally biased region" description="Low complexity" evidence="1">
    <location>
        <begin position="80"/>
        <end position="101"/>
    </location>
</feature>
<evidence type="ECO:0000313" key="3">
    <source>
        <dbReference type="Proteomes" id="UP001501251"/>
    </source>
</evidence>
<accession>A0ABP8B7E9</accession>
<name>A0ABP8B7E9_9ACTN</name>
<organism evidence="2 3">
    <name type="scientific">Streptosporangium oxazolinicum</name>
    <dbReference type="NCBI Taxonomy" id="909287"/>
    <lineage>
        <taxon>Bacteria</taxon>
        <taxon>Bacillati</taxon>
        <taxon>Actinomycetota</taxon>
        <taxon>Actinomycetes</taxon>
        <taxon>Streptosporangiales</taxon>
        <taxon>Streptosporangiaceae</taxon>
        <taxon>Streptosporangium</taxon>
    </lineage>
</organism>
<dbReference type="InterPro" id="IPR028037">
    <property type="entry name" value="Antitoxin_Rv0909/MT0933"/>
</dbReference>
<dbReference type="EMBL" id="BAABAQ010000010">
    <property type="protein sequence ID" value="GAA4199838.1"/>
    <property type="molecule type" value="Genomic_DNA"/>
</dbReference>
<evidence type="ECO:0008006" key="4">
    <source>
        <dbReference type="Google" id="ProtNLM"/>
    </source>
</evidence>
<evidence type="ECO:0000256" key="1">
    <source>
        <dbReference type="SAM" id="MobiDB-lite"/>
    </source>
</evidence>
<comment type="caution">
    <text evidence="2">The sequence shown here is derived from an EMBL/GenBank/DDBJ whole genome shotgun (WGS) entry which is preliminary data.</text>
</comment>
<sequence length="123" mass="12877">MRPRIGIGGFTMSILDKVKHMLGGNAKTEELAKQGIDKAEQFAKRKLGGKHARNIETAAQKAREMADKIDEPGTTPPQDTAPEPGRTTPPGTTPAPGRATPSGRDDTTPGPGQPGTTPPPYGP</sequence>
<gene>
    <name evidence="2" type="ORF">GCM10022252_52210</name>
</gene>